<feature type="domain" description="FKB95-like N-terminal Kelch" evidence="2">
    <location>
        <begin position="63"/>
        <end position="291"/>
    </location>
</feature>
<dbReference type="AlphaFoldDB" id="A0ABC8LEG7"/>
<evidence type="ECO:0000259" key="2">
    <source>
        <dbReference type="Pfam" id="PF25210"/>
    </source>
</evidence>
<dbReference type="EMBL" id="CAKOAT010537376">
    <property type="protein sequence ID" value="CAH8382010.1"/>
    <property type="molecule type" value="Genomic_DNA"/>
</dbReference>
<sequence>MPSIFSSIPEDIVHRILARLPKCYHPMIRGLSKEFGHLIRSPEIEKIRARLSKDSMYLYSEYTPSVMVAVGPEIFWISRGSSPQSVMSVFDSRTGKVRKGPSSTAPRCVRCAAAVERKVYVIGVNPKDEEGVYVEAFDVKTQTWECGPVPEENVEGRCGVALDRMVCALSSTLEDIPNCYNTRDGSCDFIKMAKEDSWGSTGACVIHNILYVYYAEMGLAWYDTKDKIWRKVSNLDPLNKLKSVALGDYYGKLALLWEKESEGCGDTKEVWCQMIGLARIEGAVRGTAETSHLLGSIPRDYRLQECLSVCA</sequence>
<dbReference type="InterPro" id="IPR001810">
    <property type="entry name" value="F-box_dom"/>
</dbReference>
<dbReference type="InterPro" id="IPR015915">
    <property type="entry name" value="Kelch-typ_b-propeller"/>
</dbReference>
<evidence type="ECO:0008006" key="5">
    <source>
        <dbReference type="Google" id="ProtNLM"/>
    </source>
</evidence>
<dbReference type="PANTHER" id="PTHR24414:SF75">
    <property type="entry name" value="F-BOX DOMAIN-CONTAINING PROTEIN"/>
    <property type="match status" value="1"/>
</dbReference>
<organism evidence="3 4">
    <name type="scientific">Eruca vesicaria subsp. sativa</name>
    <name type="common">Garden rocket</name>
    <name type="synonym">Eruca sativa</name>
    <dbReference type="NCBI Taxonomy" id="29727"/>
    <lineage>
        <taxon>Eukaryota</taxon>
        <taxon>Viridiplantae</taxon>
        <taxon>Streptophyta</taxon>
        <taxon>Embryophyta</taxon>
        <taxon>Tracheophyta</taxon>
        <taxon>Spermatophyta</taxon>
        <taxon>Magnoliopsida</taxon>
        <taxon>eudicotyledons</taxon>
        <taxon>Gunneridae</taxon>
        <taxon>Pentapetalae</taxon>
        <taxon>rosids</taxon>
        <taxon>malvids</taxon>
        <taxon>Brassicales</taxon>
        <taxon>Brassicaceae</taxon>
        <taxon>Brassiceae</taxon>
        <taxon>Eruca</taxon>
    </lineage>
</organism>
<dbReference type="Pfam" id="PF00646">
    <property type="entry name" value="F-box"/>
    <property type="match status" value="1"/>
</dbReference>
<dbReference type="PANTHER" id="PTHR24414">
    <property type="entry name" value="F-BOX/KELCH-REPEAT PROTEIN SKIP4"/>
    <property type="match status" value="1"/>
</dbReference>
<reference evidence="3 4" key="1">
    <citation type="submission" date="2022-03" db="EMBL/GenBank/DDBJ databases">
        <authorList>
            <person name="Macdonald S."/>
            <person name="Ahmed S."/>
            <person name="Newling K."/>
        </authorList>
    </citation>
    <scope>NUCLEOTIDE SEQUENCE [LARGE SCALE GENOMIC DNA]</scope>
</reference>
<dbReference type="Proteomes" id="UP001642260">
    <property type="component" value="Unassembled WGS sequence"/>
</dbReference>
<name>A0ABC8LEG7_ERUVS</name>
<proteinExistence type="predicted"/>
<dbReference type="Gene3D" id="2.120.10.80">
    <property type="entry name" value="Kelch-type beta propeller"/>
    <property type="match status" value="1"/>
</dbReference>
<evidence type="ECO:0000313" key="3">
    <source>
        <dbReference type="EMBL" id="CAH8382010.1"/>
    </source>
</evidence>
<keyword evidence="4" id="KW-1185">Reference proteome</keyword>
<dbReference type="SUPFAM" id="SSF117281">
    <property type="entry name" value="Kelch motif"/>
    <property type="match status" value="1"/>
</dbReference>
<comment type="caution">
    <text evidence="3">The sequence shown here is derived from an EMBL/GenBank/DDBJ whole genome shotgun (WGS) entry which is preliminary data.</text>
</comment>
<dbReference type="InterPro" id="IPR050354">
    <property type="entry name" value="F-box/kelch-repeat_ARATH"/>
</dbReference>
<protein>
    <recommendedName>
        <fullName evidence="5">F-box domain-containing protein</fullName>
    </recommendedName>
</protein>
<feature type="domain" description="F-box" evidence="1">
    <location>
        <begin position="5"/>
        <end position="44"/>
    </location>
</feature>
<evidence type="ECO:0000313" key="4">
    <source>
        <dbReference type="Proteomes" id="UP001642260"/>
    </source>
</evidence>
<gene>
    <name evidence="3" type="ORF">ERUC_LOCUS34493</name>
</gene>
<dbReference type="Pfam" id="PF25210">
    <property type="entry name" value="Kelch_FKB95"/>
    <property type="match status" value="1"/>
</dbReference>
<evidence type="ECO:0000259" key="1">
    <source>
        <dbReference type="Pfam" id="PF00646"/>
    </source>
</evidence>
<accession>A0ABC8LEG7</accession>
<dbReference type="InterPro" id="IPR057499">
    <property type="entry name" value="Kelch_FKB95"/>
</dbReference>